<dbReference type="InterPro" id="IPR002347">
    <property type="entry name" value="SDR_fam"/>
</dbReference>
<dbReference type="Gramene" id="Ma06_t35990.1">
    <property type="protein sequence ID" value="Ma06_p35990.1"/>
    <property type="gene ID" value="Ma06_g35990"/>
</dbReference>
<dbReference type="PANTHER" id="PTHR42898">
    <property type="entry name" value="TROPINONE REDUCTASE"/>
    <property type="match status" value="1"/>
</dbReference>
<name>A0A804JP89_MUSAM</name>
<accession>A0A804JP89</accession>
<proteinExistence type="predicted"/>
<dbReference type="SUPFAM" id="SSF51735">
    <property type="entry name" value="NAD(P)-binding Rossmann-fold domains"/>
    <property type="match status" value="1"/>
</dbReference>
<keyword evidence="2" id="KW-0560">Oxidoreductase</keyword>
<evidence type="ECO:0000313" key="3">
    <source>
        <dbReference type="EnsemblPlants" id="Ma06_p35990.1"/>
    </source>
</evidence>
<protein>
    <submittedName>
        <fullName evidence="3">Uncharacterized protein</fullName>
    </submittedName>
</protein>
<dbReference type="OMA" id="FTIACEM"/>
<keyword evidence="1" id="KW-0521">NADP</keyword>
<sequence>MHHTTRHDRISKDVEVTGRHAIVEDLYAFGATIHTCTLNEAEGTVCDVSSPADREKLMKEINSTFEGKLDILLSSMADHSIGFTIACEMEEQSPKLFLMSTNFESALRLSQLAYPLVKASGRGGCVVNVSGWWTQ</sequence>
<dbReference type="AlphaFoldDB" id="A0A804JP89"/>
<evidence type="ECO:0000313" key="4">
    <source>
        <dbReference type="Proteomes" id="UP000012960"/>
    </source>
</evidence>
<dbReference type="InterPro" id="IPR045000">
    <property type="entry name" value="TR"/>
</dbReference>
<dbReference type="PANTHER" id="PTHR42898:SF6">
    <property type="entry name" value="NADP-DEPENDENT MANNITOL DEHYDROGENASE"/>
    <property type="match status" value="1"/>
</dbReference>
<evidence type="ECO:0000256" key="1">
    <source>
        <dbReference type="ARBA" id="ARBA00022857"/>
    </source>
</evidence>
<keyword evidence="4" id="KW-1185">Reference proteome</keyword>
<organism evidence="3 4">
    <name type="scientific">Musa acuminata subsp. malaccensis</name>
    <name type="common">Wild banana</name>
    <name type="synonym">Musa malaccensis</name>
    <dbReference type="NCBI Taxonomy" id="214687"/>
    <lineage>
        <taxon>Eukaryota</taxon>
        <taxon>Viridiplantae</taxon>
        <taxon>Streptophyta</taxon>
        <taxon>Embryophyta</taxon>
        <taxon>Tracheophyta</taxon>
        <taxon>Spermatophyta</taxon>
        <taxon>Magnoliopsida</taxon>
        <taxon>Liliopsida</taxon>
        <taxon>Zingiberales</taxon>
        <taxon>Musaceae</taxon>
        <taxon>Musa</taxon>
    </lineage>
</organism>
<evidence type="ECO:0000256" key="2">
    <source>
        <dbReference type="ARBA" id="ARBA00023002"/>
    </source>
</evidence>
<dbReference type="Gene3D" id="3.40.50.720">
    <property type="entry name" value="NAD(P)-binding Rossmann-like Domain"/>
    <property type="match status" value="1"/>
</dbReference>
<dbReference type="GO" id="GO:0016491">
    <property type="term" value="F:oxidoreductase activity"/>
    <property type="evidence" value="ECO:0007669"/>
    <property type="project" value="UniProtKB-KW"/>
</dbReference>
<dbReference type="Proteomes" id="UP000012960">
    <property type="component" value="Unplaced"/>
</dbReference>
<dbReference type="InParanoid" id="A0A804JP89"/>
<dbReference type="InterPro" id="IPR036291">
    <property type="entry name" value="NAD(P)-bd_dom_sf"/>
</dbReference>
<dbReference type="Pfam" id="PF00106">
    <property type="entry name" value="adh_short"/>
    <property type="match status" value="1"/>
</dbReference>
<reference evidence="3" key="1">
    <citation type="submission" date="2021-05" db="UniProtKB">
        <authorList>
            <consortium name="EnsemblPlants"/>
        </authorList>
    </citation>
    <scope>IDENTIFICATION</scope>
    <source>
        <strain evidence="3">subsp. malaccensis</strain>
    </source>
</reference>
<dbReference type="EnsemblPlants" id="Ma06_t35990.1">
    <property type="protein sequence ID" value="Ma06_p35990.1"/>
    <property type="gene ID" value="Ma06_g35990"/>
</dbReference>